<feature type="binding site" evidence="11">
    <location>
        <position position="29"/>
    </location>
    <ligand>
        <name>Zn(2+)</name>
        <dbReference type="ChEBI" id="CHEBI:29105"/>
    </ligand>
</feature>
<evidence type="ECO:0000256" key="6">
    <source>
        <dbReference type="ARBA" id="ARBA00022833"/>
    </source>
</evidence>
<dbReference type="Proteomes" id="UP000318946">
    <property type="component" value="Chromosome"/>
</dbReference>
<dbReference type="AlphaFoldDB" id="A0A4Y1WSJ1"/>
<keyword evidence="13" id="KW-1185">Reference proteome</keyword>
<dbReference type="InterPro" id="IPR007115">
    <property type="entry name" value="6-PTP_synth/QueD"/>
</dbReference>
<dbReference type="Gene3D" id="3.30.479.10">
    <property type="entry name" value="6-pyruvoyl tetrahydropterin synthase/QueD"/>
    <property type="match status" value="1"/>
</dbReference>
<dbReference type="GO" id="GO:0070497">
    <property type="term" value="F:6-carboxytetrahydropterin synthase activity"/>
    <property type="evidence" value="ECO:0007669"/>
    <property type="project" value="UniProtKB-EC"/>
</dbReference>
<organism evidence="12 13">
    <name type="scientific">Alistipes communis</name>
    <dbReference type="NCBI Taxonomy" id="2585118"/>
    <lineage>
        <taxon>Bacteria</taxon>
        <taxon>Pseudomonadati</taxon>
        <taxon>Bacteroidota</taxon>
        <taxon>Bacteroidia</taxon>
        <taxon>Bacteroidales</taxon>
        <taxon>Rikenellaceae</taxon>
        <taxon>Alistipes</taxon>
    </lineage>
</organism>
<evidence type="ECO:0000256" key="10">
    <source>
        <dbReference type="PIRSR" id="PIRSR006113-1"/>
    </source>
</evidence>
<dbReference type="EC" id="4.1.2.50" evidence="3"/>
<gene>
    <name evidence="12" type="ORF">A5CBH24_11000</name>
</gene>
<evidence type="ECO:0000256" key="8">
    <source>
        <dbReference type="ARBA" id="ARBA00031449"/>
    </source>
</evidence>
<name>A0A4Y1WSJ1_9BACT</name>
<dbReference type="PANTHER" id="PTHR12589:SF7">
    <property type="entry name" value="6-PYRUVOYL TETRAHYDROBIOPTERIN SYNTHASE"/>
    <property type="match status" value="1"/>
</dbReference>
<evidence type="ECO:0000256" key="1">
    <source>
        <dbReference type="ARBA" id="ARBA00005061"/>
    </source>
</evidence>
<comment type="similarity">
    <text evidence="2">Belongs to the PTPS family. QueD subfamily.</text>
</comment>
<reference evidence="13" key="1">
    <citation type="submission" date="2019-06" db="EMBL/GenBank/DDBJ databases">
        <title>Alistipes onderdonkii subsp. vulgaris subsp. nov., Alistipes dispar sp. nov. and Alistipes communis sp. nov., isolated from human faeces, and creation of Alistipes onderdonkii subsp. onderdonkii subsp. nov.</title>
        <authorList>
            <person name="Sakamoto M."/>
            <person name="Ikeyama N."/>
            <person name="Ogata Y."/>
            <person name="Suda W."/>
            <person name="Iino T."/>
            <person name="Hattori M."/>
            <person name="Ohkuma M."/>
        </authorList>
    </citation>
    <scope>NUCLEOTIDE SEQUENCE [LARGE SCALE GENOMIC DNA]</scope>
    <source>
        <strain evidence="13">5CBH24</strain>
    </source>
</reference>
<evidence type="ECO:0000313" key="12">
    <source>
        <dbReference type="EMBL" id="BBL03787.1"/>
    </source>
</evidence>
<feature type="active site" description="Charge relay system" evidence="10">
    <location>
        <position position="136"/>
    </location>
</feature>
<feature type="active site" description="Charge relay system" evidence="10">
    <location>
        <position position="75"/>
    </location>
</feature>
<feature type="binding site" evidence="11">
    <location>
        <position position="31"/>
    </location>
    <ligand>
        <name>Zn(2+)</name>
        <dbReference type="ChEBI" id="CHEBI:29105"/>
    </ligand>
</feature>
<comment type="catalytic activity">
    <reaction evidence="9">
        <text>7,8-dihydroneopterin 3'-triphosphate + H2O = 6-carboxy-5,6,7,8-tetrahydropterin + triphosphate + acetaldehyde + 2 H(+)</text>
        <dbReference type="Rhea" id="RHEA:27966"/>
        <dbReference type="ChEBI" id="CHEBI:15343"/>
        <dbReference type="ChEBI" id="CHEBI:15377"/>
        <dbReference type="ChEBI" id="CHEBI:15378"/>
        <dbReference type="ChEBI" id="CHEBI:18036"/>
        <dbReference type="ChEBI" id="CHEBI:58462"/>
        <dbReference type="ChEBI" id="CHEBI:61032"/>
        <dbReference type="EC" id="4.1.2.50"/>
    </reaction>
</comment>
<dbReference type="OrthoDB" id="9804698at2"/>
<dbReference type="PANTHER" id="PTHR12589">
    <property type="entry name" value="PYRUVOYL TETRAHYDROBIOPTERIN SYNTHASE"/>
    <property type="match status" value="1"/>
</dbReference>
<evidence type="ECO:0000256" key="9">
    <source>
        <dbReference type="ARBA" id="ARBA00048807"/>
    </source>
</evidence>
<evidence type="ECO:0000256" key="2">
    <source>
        <dbReference type="ARBA" id="ARBA00008900"/>
    </source>
</evidence>
<evidence type="ECO:0000256" key="7">
    <source>
        <dbReference type="ARBA" id="ARBA00023239"/>
    </source>
</evidence>
<evidence type="ECO:0000313" key="13">
    <source>
        <dbReference type="Proteomes" id="UP000318946"/>
    </source>
</evidence>
<protein>
    <recommendedName>
        <fullName evidence="4">6-carboxy-5,6,7,8-tetrahydropterin synthase</fullName>
        <ecNumber evidence="3">4.1.2.50</ecNumber>
    </recommendedName>
    <alternativeName>
        <fullName evidence="8">Queuosine biosynthesis protein QueD</fullName>
    </alternativeName>
</protein>
<evidence type="ECO:0000256" key="3">
    <source>
        <dbReference type="ARBA" id="ARBA00012982"/>
    </source>
</evidence>
<dbReference type="RefSeq" id="WP_141412441.1">
    <property type="nucleotide sequence ID" value="NZ_AP019735.1"/>
</dbReference>
<keyword evidence="5 11" id="KW-0479">Metal-binding</keyword>
<comment type="pathway">
    <text evidence="1">Purine metabolism; 7-cyano-7-deazaguanine biosynthesis.</text>
</comment>
<accession>A0A4Y1WSJ1</accession>
<sequence length="150" mass="16944">MTKIRLTKEFSFEAAHLLEGYDGACREIHGHSYRLFVTVRGVPVCDGRNPKLGMVMDFGQLKRIVGEEVVQRLDHAFVMHRTPAGEAFAEALGTRFERIVCVDYQPTCENMLADFAARIAPRLPEGVELYALRLHETATSYAEWVADDNN</sequence>
<keyword evidence="6 11" id="KW-0862">Zinc</keyword>
<dbReference type="InterPro" id="IPR038418">
    <property type="entry name" value="6-PTP_synth/QueD_sf"/>
</dbReference>
<dbReference type="KEGG" id="acou:A5CBH24_11000"/>
<dbReference type="GeneID" id="78341818"/>
<dbReference type="GO" id="GO:0046872">
    <property type="term" value="F:metal ion binding"/>
    <property type="evidence" value="ECO:0007669"/>
    <property type="project" value="UniProtKB-KW"/>
</dbReference>
<feature type="active site" description="Proton acceptor" evidence="10">
    <location>
        <position position="25"/>
    </location>
</feature>
<evidence type="ECO:0000256" key="11">
    <source>
        <dbReference type="PIRSR" id="PIRSR006113-2"/>
    </source>
</evidence>
<proteinExistence type="inferred from homology"/>
<evidence type="ECO:0000256" key="4">
    <source>
        <dbReference type="ARBA" id="ARBA00018141"/>
    </source>
</evidence>
<dbReference type="UniPathway" id="UPA00391"/>
<keyword evidence="7" id="KW-0456">Lyase</keyword>
<dbReference type="EMBL" id="AP019735">
    <property type="protein sequence ID" value="BBL03787.1"/>
    <property type="molecule type" value="Genomic_DNA"/>
</dbReference>
<dbReference type="SUPFAM" id="SSF55620">
    <property type="entry name" value="Tetrahydrobiopterin biosynthesis enzymes-like"/>
    <property type="match status" value="1"/>
</dbReference>
<evidence type="ECO:0000256" key="5">
    <source>
        <dbReference type="ARBA" id="ARBA00022723"/>
    </source>
</evidence>
<dbReference type="PIRSF" id="PIRSF006113">
    <property type="entry name" value="PTP_synth"/>
    <property type="match status" value="1"/>
</dbReference>
<dbReference type="Pfam" id="PF01242">
    <property type="entry name" value="PTPS"/>
    <property type="match status" value="1"/>
</dbReference>
<feature type="binding site" evidence="11">
    <location>
        <position position="16"/>
    </location>
    <ligand>
        <name>Zn(2+)</name>
        <dbReference type="ChEBI" id="CHEBI:29105"/>
    </ligand>
</feature>
<comment type="cofactor">
    <cofactor evidence="11">
        <name>Zn(2+)</name>
        <dbReference type="ChEBI" id="CHEBI:29105"/>
    </cofactor>
    <text evidence="11">Binds 1 zinc ion per subunit.</text>
</comment>